<evidence type="ECO:0000256" key="4">
    <source>
        <dbReference type="ARBA" id="ARBA00022741"/>
    </source>
</evidence>
<sequence>MTEPVLSIRELTVEIPTRHGLFKPVQNVSYDIYPGEIRGVVGESGAGKSMTGNAIIGLLDDPARIASGEIWLKGRRIDNLSAEEKRAIRGREIGMIFQDPLTSLNPLFTIGEQLVETIQLHLKVSAAEAKERALALLDRVSIPNPTARFNQYPHQFSGGMRQRVVIALALCSNPSVIVADEPTTALDVSIQAQVLDLIKELASETQVGVILVTHDMGVIADTTDQVTVMYSGEVVENGPTDKVLSTPEHEYTKSLISAVPRPQVKLHRFQQVSYGGRETTFKIEDLARNWKKPALSKSGALLEVEGITKKFLEKSAILPSRRTYFTAVDDVSFDIKDGEVFGLVGESGSGKSTVARMIGTLLPVDGGKINFDGDDVTAMSTVDMANYRKQIQMIFQDPFSSLNPRMKVENIVAEPLIHHKLLPPDQISGRVHELLDRVGLTRAAAAKYPHEFSGGQRQRISIARALATQPRFLICDEPTSALDVSIQAQILNILKDLQEYLGLTMLFISHDLPVVRQMCDRVGVMKQGQLIEVQDTETLFANPKQEYTAHLLDLMPRLAQLSG</sequence>
<proteinExistence type="inferred from homology"/>
<dbReference type="EMBL" id="QOCE01000031">
    <property type="protein sequence ID" value="RBW54384.1"/>
    <property type="molecule type" value="Genomic_DNA"/>
</dbReference>
<dbReference type="RefSeq" id="WP_113823519.1">
    <property type="nucleotide sequence ID" value="NZ_QOCE01000031.1"/>
</dbReference>
<keyword evidence="3" id="KW-0813">Transport</keyword>
<dbReference type="InterPro" id="IPR013563">
    <property type="entry name" value="Oligopep_ABC_C"/>
</dbReference>
<dbReference type="PROSITE" id="PS00211">
    <property type="entry name" value="ABC_TRANSPORTER_1"/>
    <property type="match status" value="2"/>
</dbReference>
<evidence type="ECO:0000256" key="3">
    <source>
        <dbReference type="ARBA" id="ARBA00022448"/>
    </source>
</evidence>
<comment type="caution">
    <text evidence="7">The sequence shown here is derived from an EMBL/GenBank/DDBJ whole genome shotgun (WGS) entry which is preliminary data.</text>
</comment>
<dbReference type="Pfam" id="PF08352">
    <property type="entry name" value="oligo_HPY"/>
    <property type="match status" value="2"/>
</dbReference>
<name>A0A366WW39_9RHOB</name>
<dbReference type="SMART" id="SM00382">
    <property type="entry name" value="AAA"/>
    <property type="match status" value="2"/>
</dbReference>
<dbReference type="CDD" id="cd03257">
    <property type="entry name" value="ABC_NikE_OppD_transporters"/>
    <property type="match status" value="2"/>
</dbReference>
<dbReference type="Proteomes" id="UP000252706">
    <property type="component" value="Unassembled WGS sequence"/>
</dbReference>
<dbReference type="NCBIfam" id="NF007739">
    <property type="entry name" value="PRK10419.1"/>
    <property type="match status" value="2"/>
</dbReference>
<feature type="domain" description="ABC transporter" evidence="6">
    <location>
        <begin position="302"/>
        <end position="552"/>
    </location>
</feature>
<accession>A0A366WW39</accession>
<comment type="subcellular location">
    <subcellularLocation>
        <location evidence="1">Cell inner membrane</location>
        <topology evidence="1">Peripheral membrane protein</topology>
    </subcellularLocation>
</comment>
<evidence type="ECO:0000313" key="7">
    <source>
        <dbReference type="EMBL" id="RBW54384.1"/>
    </source>
</evidence>
<dbReference type="GO" id="GO:0015833">
    <property type="term" value="P:peptide transport"/>
    <property type="evidence" value="ECO:0007669"/>
    <property type="project" value="InterPro"/>
</dbReference>
<evidence type="ECO:0000256" key="2">
    <source>
        <dbReference type="ARBA" id="ARBA00005417"/>
    </source>
</evidence>
<dbReference type="GO" id="GO:0005886">
    <property type="term" value="C:plasma membrane"/>
    <property type="evidence" value="ECO:0007669"/>
    <property type="project" value="UniProtKB-SubCell"/>
</dbReference>
<dbReference type="SUPFAM" id="SSF52540">
    <property type="entry name" value="P-loop containing nucleoside triphosphate hydrolases"/>
    <property type="match status" value="2"/>
</dbReference>
<dbReference type="AlphaFoldDB" id="A0A366WW39"/>
<dbReference type="PROSITE" id="PS50893">
    <property type="entry name" value="ABC_TRANSPORTER_2"/>
    <property type="match status" value="2"/>
</dbReference>
<dbReference type="Gene3D" id="3.40.50.300">
    <property type="entry name" value="P-loop containing nucleotide triphosphate hydrolases"/>
    <property type="match status" value="2"/>
</dbReference>
<dbReference type="PANTHER" id="PTHR43776:SF7">
    <property type="entry name" value="D,D-DIPEPTIDE TRANSPORT ATP-BINDING PROTEIN DDPF-RELATED"/>
    <property type="match status" value="1"/>
</dbReference>
<evidence type="ECO:0000256" key="5">
    <source>
        <dbReference type="ARBA" id="ARBA00022840"/>
    </source>
</evidence>
<dbReference type="PANTHER" id="PTHR43776">
    <property type="entry name" value="TRANSPORT ATP-BINDING PROTEIN"/>
    <property type="match status" value="1"/>
</dbReference>
<evidence type="ECO:0000259" key="6">
    <source>
        <dbReference type="PROSITE" id="PS50893"/>
    </source>
</evidence>
<evidence type="ECO:0000313" key="8">
    <source>
        <dbReference type="Proteomes" id="UP000252706"/>
    </source>
</evidence>
<dbReference type="GO" id="GO:0016887">
    <property type="term" value="F:ATP hydrolysis activity"/>
    <property type="evidence" value="ECO:0007669"/>
    <property type="project" value="InterPro"/>
</dbReference>
<dbReference type="GO" id="GO:0055085">
    <property type="term" value="P:transmembrane transport"/>
    <property type="evidence" value="ECO:0007669"/>
    <property type="project" value="UniProtKB-ARBA"/>
</dbReference>
<protein>
    <submittedName>
        <fullName evidence="7">ABC transporter ATP-binding protein</fullName>
    </submittedName>
</protein>
<comment type="similarity">
    <text evidence="2">Belongs to the ABC transporter superfamily.</text>
</comment>
<dbReference type="Pfam" id="PF00005">
    <property type="entry name" value="ABC_tran"/>
    <property type="match status" value="2"/>
</dbReference>
<dbReference type="GO" id="GO:0005524">
    <property type="term" value="F:ATP binding"/>
    <property type="evidence" value="ECO:0007669"/>
    <property type="project" value="UniProtKB-KW"/>
</dbReference>
<gene>
    <name evidence="7" type="ORF">DS909_11070</name>
</gene>
<dbReference type="OrthoDB" id="9802264at2"/>
<organism evidence="7 8">
    <name type="scientific">Phaeobacter gallaeciensis</name>
    <dbReference type="NCBI Taxonomy" id="60890"/>
    <lineage>
        <taxon>Bacteria</taxon>
        <taxon>Pseudomonadati</taxon>
        <taxon>Pseudomonadota</taxon>
        <taxon>Alphaproteobacteria</taxon>
        <taxon>Rhodobacterales</taxon>
        <taxon>Roseobacteraceae</taxon>
        <taxon>Phaeobacter</taxon>
    </lineage>
</organism>
<keyword evidence="5 7" id="KW-0067">ATP-binding</keyword>
<evidence type="ECO:0000256" key="1">
    <source>
        <dbReference type="ARBA" id="ARBA00004417"/>
    </source>
</evidence>
<dbReference type="InterPro" id="IPR003593">
    <property type="entry name" value="AAA+_ATPase"/>
</dbReference>
<reference evidence="7 8" key="1">
    <citation type="submission" date="2018-07" db="EMBL/GenBank/DDBJ databases">
        <title>Modular assembly of carbohydrate-degrading microbial communities in the ocean.</title>
        <authorList>
            <person name="Enke T.N."/>
            <person name="Datta M.S."/>
            <person name="Schwartzman J.A."/>
            <person name="Cermak N."/>
            <person name="Schmitz D.A."/>
            <person name="Barrere J."/>
            <person name="Cordero O.X."/>
        </authorList>
    </citation>
    <scope>NUCLEOTIDE SEQUENCE [LARGE SCALE GENOMIC DNA]</scope>
    <source>
        <strain evidence="7 8">C3M10</strain>
    </source>
</reference>
<dbReference type="NCBIfam" id="NF008453">
    <property type="entry name" value="PRK11308.1"/>
    <property type="match status" value="2"/>
</dbReference>
<feature type="domain" description="ABC transporter" evidence="6">
    <location>
        <begin position="6"/>
        <end position="256"/>
    </location>
</feature>
<dbReference type="InterPro" id="IPR003439">
    <property type="entry name" value="ABC_transporter-like_ATP-bd"/>
</dbReference>
<dbReference type="InterPro" id="IPR027417">
    <property type="entry name" value="P-loop_NTPase"/>
</dbReference>
<dbReference type="FunFam" id="3.40.50.300:FF:000016">
    <property type="entry name" value="Oligopeptide ABC transporter ATP-binding component"/>
    <property type="match status" value="2"/>
</dbReference>
<dbReference type="InterPro" id="IPR017871">
    <property type="entry name" value="ABC_transporter-like_CS"/>
</dbReference>
<keyword evidence="4" id="KW-0547">Nucleotide-binding</keyword>
<dbReference type="InterPro" id="IPR050319">
    <property type="entry name" value="ABC_transp_ATP-bind"/>
</dbReference>